<evidence type="ECO:0000313" key="7">
    <source>
        <dbReference type="Proteomes" id="UP000550729"/>
    </source>
</evidence>
<protein>
    <submittedName>
        <fullName evidence="6">Glutamine synthetase</fullName>
    </submittedName>
</protein>
<evidence type="ECO:0000259" key="5">
    <source>
        <dbReference type="PROSITE" id="PS51987"/>
    </source>
</evidence>
<dbReference type="EMBL" id="JABBNB010000020">
    <property type="protein sequence ID" value="NMO03172.1"/>
    <property type="molecule type" value="Genomic_DNA"/>
</dbReference>
<proteinExistence type="inferred from homology"/>
<reference evidence="6 7" key="1">
    <citation type="submission" date="2020-04" db="EMBL/GenBank/DDBJ databases">
        <title>Gordonia sp. nov. TBRC 11910.</title>
        <authorList>
            <person name="Suriyachadkun C."/>
        </authorList>
    </citation>
    <scope>NUCLEOTIDE SEQUENCE [LARGE SCALE GENOMIC DNA]</scope>
    <source>
        <strain evidence="6 7">TBRC 11910</strain>
    </source>
</reference>
<feature type="domain" description="GS catalytic" evidence="5">
    <location>
        <begin position="83"/>
        <end position="426"/>
    </location>
</feature>
<dbReference type="AlphaFoldDB" id="A0A848KY57"/>
<evidence type="ECO:0000256" key="1">
    <source>
        <dbReference type="ARBA" id="ARBA00009897"/>
    </source>
</evidence>
<evidence type="ECO:0000256" key="2">
    <source>
        <dbReference type="ARBA" id="ARBA00022598"/>
    </source>
</evidence>
<dbReference type="Proteomes" id="UP000550729">
    <property type="component" value="Unassembled WGS sequence"/>
</dbReference>
<dbReference type="GO" id="GO:0004356">
    <property type="term" value="F:glutamine synthetase activity"/>
    <property type="evidence" value="ECO:0007669"/>
    <property type="project" value="InterPro"/>
</dbReference>
<keyword evidence="7" id="KW-1185">Reference proteome</keyword>
<comment type="caution">
    <text evidence="6">The sequence shown here is derived from an EMBL/GenBank/DDBJ whole genome shotgun (WGS) entry which is preliminary data.</text>
</comment>
<evidence type="ECO:0000256" key="4">
    <source>
        <dbReference type="RuleBase" id="RU000384"/>
    </source>
</evidence>
<evidence type="ECO:0000256" key="3">
    <source>
        <dbReference type="PROSITE-ProRule" id="PRU01331"/>
    </source>
</evidence>
<organism evidence="6 7">
    <name type="scientific">Gordonia asplenii</name>
    <dbReference type="NCBI Taxonomy" id="2725283"/>
    <lineage>
        <taxon>Bacteria</taxon>
        <taxon>Bacillati</taxon>
        <taxon>Actinomycetota</taxon>
        <taxon>Actinomycetes</taxon>
        <taxon>Mycobacteriales</taxon>
        <taxon>Gordoniaceae</taxon>
        <taxon>Gordonia</taxon>
    </lineage>
</organism>
<sequence>MLSPAKYRSARTKGVAIADLVLGLDLSNHAHLGYRLPSWRQGAFMPEISLRPDESTLLEWKPGTASVICDFWTADGEPVQSDPRQALKRIVAAYADRGLTVKASVEIEATVFVESIDQARAQDYQNLTPLGGNAGAAMILAKSPDFVEYGEAVTARLDELGIEWEGWSDEAASGQIEFNLPPADAVTAADRCTRTRQVMREVAYSLGRTVTFMSKWSAEYGQGAHLNVSVSDDDGNVFFDAADVTQPSDRMLNFLGGVMGSLEAATSFALPTITSYRRLLDLEGPPTTVTWGIANKSCAVRAVLDGPHATRLEYRLPSADSNCYLTMASFLAAGLSGLDNKTEPPAAFNLMAWGAPGEVVPRIPADLYSALEALENDTTLREYLGDEFIDNWIGVRRWEWITYHTETERDDDQLSVWESKRYFELA</sequence>
<dbReference type="PANTHER" id="PTHR43785:SF12">
    <property type="entry name" value="TYPE-1 GLUTAMINE SYNTHETASE 2"/>
    <property type="match status" value="1"/>
</dbReference>
<gene>
    <name evidence="6" type="ORF">HH308_18320</name>
</gene>
<keyword evidence="2" id="KW-0436">Ligase</keyword>
<dbReference type="Gene3D" id="3.30.590.10">
    <property type="entry name" value="Glutamine synthetase/guanido kinase, catalytic domain"/>
    <property type="match status" value="1"/>
</dbReference>
<name>A0A848KY57_9ACTN</name>
<dbReference type="InterPro" id="IPR008146">
    <property type="entry name" value="Gln_synth_cat_dom"/>
</dbReference>
<accession>A0A848KY57</accession>
<dbReference type="PROSITE" id="PS51987">
    <property type="entry name" value="GS_CATALYTIC"/>
    <property type="match status" value="1"/>
</dbReference>
<dbReference type="InterPro" id="IPR014746">
    <property type="entry name" value="Gln_synth/guanido_kin_cat_dom"/>
</dbReference>
<dbReference type="SMART" id="SM01230">
    <property type="entry name" value="Gln-synt_C"/>
    <property type="match status" value="1"/>
</dbReference>
<dbReference type="Pfam" id="PF00120">
    <property type="entry name" value="Gln-synt_C"/>
    <property type="match status" value="1"/>
</dbReference>
<dbReference type="SUPFAM" id="SSF55931">
    <property type="entry name" value="Glutamine synthetase/guanido kinase"/>
    <property type="match status" value="1"/>
</dbReference>
<comment type="similarity">
    <text evidence="1 3 4">Belongs to the glutamine synthetase family.</text>
</comment>
<dbReference type="PANTHER" id="PTHR43785">
    <property type="entry name" value="GAMMA-GLUTAMYLPUTRESCINE SYNTHETASE"/>
    <property type="match status" value="1"/>
</dbReference>
<evidence type="ECO:0000313" key="6">
    <source>
        <dbReference type="EMBL" id="NMO03172.1"/>
    </source>
</evidence>